<dbReference type="Gene3D" id="3.30.1360.10">
    <property type="entry name" value="RNA polymerase, RBP11-like subunit"/>
    <property type="match status" value="1"/>
</dbReference>
<protein>
    <recommendedName>
        <fullName evidence="2">DNA-directed RNA polymerases I and III subunit RPAC1</fullName>
    </recommendedName>
</protein>
<reference evidence="8 9" key="1">
    <citation type="journal article" date="2024" name="BMC Genomics">
        <title>Genome assembly of redclaw crayfish (Cherax quadricarinatus) provides insights into its immune adaptation and hypoxia tolerance.</title>
        <authorList>
            <person name="Liu Z."/>
            <person name="Zheng J."/>
            <person name="Li H."/>
            <person name="Fang K."/>
            <person name="Wang S."/>
            <person name="He J."/>
            <person name="Zhou D."/>
            <person name="Weng S."/>
            <person name="Chi M."/>
            <person name="Gu Z."/>
            <person name="He J."/>
            <person name="Li F."/>
            <person name="Wang M."/>
        </authorList>
    </citation>
    <scope>NUCLEOTIDE SEQUENCE [LARGE SCALE GENOMIC DNA]</scope>
    <source>
        <strain evidence="8">ZL_2023a</strain>
    </source>
</reference>
<dbReference type="GO" id="GO:0006351">
    <property type="term" value="P:DNA-templated transcription"/>
    <property type="evidence" value="ECO:0007669"/>
    <property type="project" value="InterPro"/>
</dbReference>
<comment type="caution">
    <text evidence="8">The sequence shown here is derived from an EMBL/GenBank/DDBJ whole genome shotgun (WGS) entry which is preliminary data.</text>
</comment>
<dbReference type="SMART" id="SM00662">
    <property type="entry name" value="RPOLD"/>
    <property type="match status" value="1"/>
</dbReference>
<proteinExistence type="inferred from homology"/>
<dbReference type="Pfam" id="PF01193">
    <property type="entry name" value="RNA_pol_L"/>
    <property type="match status" value="1"/>
</dbReference>
<dbReference type="AlphaFoldDB" id="A0AAW0XQ45"/>
<dbReference type="SUPFAM" id="SSF55257">
    <property type="entry name" value="RBP11-like subunits of RNA polymerase"/>
    <property type="match status" value="1"/>
</dbReference>
<accession>A0AAW0XQ45</accession>
<dbReference type="NCBIfam" id="NF001988">
    <property type="entry name" value="PRK00783.1"/>
    <property type="match status" value="1"/>
</dbReference>
<evidence type="ECO:0000256" key="4">
    <source>
        <dbReference type="ARBA" id="ARBA00023163"/>
    </source>
</evidence>
<evidence type="ECO:0000256" key="3">
    <source>
        <dbReference type="ARBA" id="ARBA00022478"/>
    </source>
</evidence>
<keyword evidence="3" id="KW-0240">DNA-directed RNA polymerase</keyword>
<comment type="similarity">
    <text evidence="6">Belongs to the archaeal Rpo3/eukaryotic RPB3 RNA polymerase subunit family.</text>
</comment>
<dbReference type="InterPro" id="IPR011263">
    <property type="entry name" value="DNA-dir_RNA_pol_RpoA/D/Rpb3"/>
</dbReference>
<keyword evidence="9" id="KW-1185">Reference proteome</keyword>
<dbReference type="InterPro" id="IPR036643">
    <property type="entry name" value="RNApol_insert_sf"/>
</dbReference>
<dbReference type="GO" id="GO:0005666">
    <property type="term" value="C:RNA polymerase III complex"/>
    <property type="evidence" value="ECO:0007669"/>
    <property type="project" value="TreeGrafter"/>
</dbReference>
<feature type="domain" description="DNA-directed RNA polymerase RpoA/D/Rpb3-type" evidence="7">
    <location>
        <begin position="53"/>
        <end position="332"/>
    </location>
</feature>
<dbReference type="PANTHER" id="PTHR11800">
    <property type="entry name" value="DNA-DIRECTED RNA POLYMERASE"/>
    <property type="match status" value="1"/>
</dbReference>
<evidence type="ECO:0000313" key="8">
    <source>
        <dbReference type="EMBL" id="KAK8740114.1"/>
    </source>
</evidence>
<dbReference type="Gene3D" id="2.170.120.12">
    <property type="entry name" value="DNA-directed RNA polymerase, insert domain"/>
    <property type="match status" value="1"/>
</dbReference>
<comment type="subcellular location">
    <subcellularLocation>
        <location evidence="1">Nucleus</location>
    </subcellularLocation>
</comment>
<evidence type="ECO:0000256" key="6">
    <source>
        <dbReference type="ARBA" id="ARBA00025804"/>
    </source>
</evidence>
<dbReference type="Proteomes" id="UP001445076">
    <property type="component" value="Unassembled WGS sequence"/>
</dbReference>
<dbReference type="FunFam" id="2.170.120.12:FF:000003">
    <property type="entry name" value="Dna-directed rna polymerases i and iii subunit"/>
    <property type="match status" value="1"/>
</dbReference>
<dbReference type="EMBL" id="JARKIK010000034">
    <property type="protein sequence ID" value="KAK8740114.1"/>
    <property type="molecule type" value="Genomic_DNA"/>
</dbReference>
<evidence type="ECO:0000256" key="2">
    <source>
        <dbReference type="ARBA" id="ARBA00022083"/>
    </source>
</evidence>
<dbReference type="InterPro" id="IPR036603">
    <property type="entry name" value="RBP11-like"/>
</dbReference>
<evidence type="ECO:0000313" key="9">
    <source>
        <dbReference type="Proteomes" id="UP001445076"/>
    </source>
</evidence>
<sequence>METGRLTMEEFQLVNKTDGLTISSKKKNVKESKAAEASIANCKVEIIRMDPFEMEIDFIGFNISLVNAYRRIILAEVPTMAIEKVYMYNNTSIVQDEVLAHRLGLVPLKVDPRYFEFRNKEETEWGAQDSVKYSLNVRCSKNPKAAADETNPDILYLNRKVMSSSLKWIPLGNQTDIFQEANMQPLHQDILLAKMNSGHEINLEAFAVKGIGSDHAKFQPGLAWYRLLPEIELTREVEGEQADLLQKCFSPGVIDVVTTPGGRRLAKVNDTRNDACSRNVFQYDSIKDSVKLTRKTDHVIFFVESHSALKSYEILEEAVNIMIGKCSLLLAETDKLIESSAPS</sequence>
<keyword evidence="5" id="KW-0539">Nucleus</keyword>
<keyword evidence="4" id="KW-0804">Transcription</keyword>
<dbReference type="HAMAP" id="MF_00320">
    <property type="entry name" value="RNApol_arch_Rpo3"/>
    <property type="match status" value="1"/>
</dbReference>
<evidence type="ECO:0000256" key="1">
    <source>
        <dbReference type="ARBA" id="ARBA00004123"/>
    </source>
</evidence>
<dbReference type="Pfam" id="PF01000">
    <property type="entry name" value="RNA_pol_A_bac"/>
    <property type="match status" value="1"/>
</dbReference>
<name>A0AAW0XQ45_CHEQU</name>
<dbReference type="CDD" id="cd07032">
    <property type="entry name" value="RNAP_I_II_AC40"/>
    <property type="match status" value="1"/>
</dbReference>
<evidence type="ECO:0000256" key="5">
    <source>
        <dbReference type="ARBA" id="ARBA00023242"/>
    </source>
</evidence>
<dbReference type="InterPro" id="IPR033901">
    <property type="entry name" value="RNAPI/III_AC40"/>
</dbReference>
<dbReference type="InterPro" id="IPR011262">
    <property type="entry name" value="DNA-dir_RNA_pol_insert"/>
</dbReference>
<dbReference type="InterPro" id="IPR050518">
    <property type="entry name" value="Rpo3/RPB3_RNA_Pol_subunit"/>
</dbReference>
<dbReference type="SUPFAM" id="SSF56553">
    <property type="entry name" value="Insert subdomain of RNA polymerase alpha subunit"/>
    <property type="match status" value="1"/>
</dbReference>
<dbReference type="InterPro" id="IPR022842">
    <property type="entry name" value="RNAP_Rpo3/Rpb3/RPAC1"/>
</dbReference>
<dbReference type="GO" id="GO:0046983">
    <property type="term" value="F:protein dimerization activity"/>
    <property type="evidence" value="ECO:0007669"/>
    <property type="project" value="InterPro"/>
</dbReference>
<dbReference type="GO" id="GO:0005736">
    <property type="term" value="C:RNA polymerase I complex"/>
    <property type="evidence" value="ECO:0007669"/>
    <property type="project" value="TreeGrafter"/>
</dbReference>
<dbReference type="PANTHER" id="PTHR11800:SF13">
    <property type="entry name" value="DNA-DIRECTED RNA POLYMERASES I AND III SUBUNIT RPAC1"/>
    <property type="match status" value="1"/>
</dbReference>
<gene>
    <name evidence="8" type="ORF">OTU49_003047</name>
</gene>
<evidence type="ECO:0000259" key="7">
    <source>
        <dbReference type="SMART" id="SM00662"/>
    </source>
</evidence>
<organism evidence="8 9">
    <name type="scientific">Cherax quadricarinatus</name>
    <name type="common">Australian red claw crayfish</name>
    <dbReference type="NCBI Taxonomy" id="27406"/>
    <lineage>
        <taxon>Eukaryota</taxon>
        <taxon>Metazoa</taxon>
        <taxon>Ecdysozoa</taxon>
        <taxon>Arthropoda</taxon>
        <taxon>Crustacea</taxon>
        <taxon>Multicrustacea</taxon>
        <taxon>Malacostraca</taxon>
        <taxon>Eumalacostraca</taxon>
        <taxon>Eucarida</taxon>
        <taxon>Decapoda</taxon>
        <taxon>Pleocyemata</taxon>
        <taxon>Astacidea</taxon>
        <taxon>Parastacoidea</taxon>
        <taxon>Parastacidae</taxon>
        <taxon>Cherax</taxon>
    </lineage>
</organism>
<dbReference type="GO" id="GO:0003899">
    <property type="term" value="F:DNA-directed RNA polymerase activity"/>
    <property type="evidence" value="ECO:0007669"/>
    <property type="project" value="InterPro"/>
</dbReference>